<keyword evidence="1" id="KW-0732">Signal</keyword>
<evidence type="ECO:0000256" key="1">
    <source>
        <dbReference type="SAM" id="SignalP"/>
    </source>
</evidence>
<gene>
    <name evidence="2" type="ORF">GN157_12540</name>
</gene>
<proteinExistence type="predicted"/>
<dbReference type="EMBL" id="WOWP01000050">
    <property type="protein sequence ID" value="MUV04538.1"/>
    <property type="molecule type" value="Genomic_DNA"/>
</dbReference>
<dbReference type="AlphaFoldDB" id="A0A6N8HFQ7"/>
<feature type="signal peptide" evidence="1">
    <location>
        <begin position="1"/>
        <end position="24"/>
    </location>
</feature>
<name>A0A6N8HFQ7_9FLAO</name>
<dbReference type="Gene3D" id="2.60.40.740">
    <property type="match status" value="1"/>
</dbReference>
<evidence type="ECO:0008006" key="4">
    <source>
        <dbReference type="Google" id="ProtNLM"/>
    </source>
</evidence>
<dbReference type="OrthoDB" id="7794186at2"/>
<dbReference type="Proteomes" id="UP000433945">
    <property type="component" value="Unassembled WGS sequence"/>
</dbReference>
<protein>
    <recommendedName>
        <fullName evidence="4">Ig-like domain-containing protein</fullName>
    </recommendedName>
</protein>
<evidence type="ECO:0000313" key="2">
    <source>
        <dbReference type="EMBL" id="MUV04538.1"/>
    </source>
</evidence>
<keyword evidence="3" id="KW-1185">Reference proteome</keyword>
<feature type="chain" id="PRO_5026937310" description="Ig-like domain-containing protein" evidence="1">
    <location>
        <begin position="25"/>
        <end position="549"/>
    </location>
</feature>
<dbReference type="PROSITE" id="PS51257">
    <property type="entry name" value="PROKAR_LIPOPROTEIN"/>
    <property type="match status" value="1"/>
</dbReference>
<dbReference type="RefSeq" id="WP_157483760.1">
    <property type="nucleotide sequence ID" value="NZ_WOWP01000050.1"/>
</dbReference>
<organism evidence="2 3">
    <name type="scientific">Flavobacterium rakeshii</name>
    <dbReference type="NCBI Taxonomy" id="1038845"/>
    <lineage>
        <taxon>Bacteria</taxon>
        <taxon>Pseudomonadati</taxon>
        <taxon>Bacteroidota</taxon>
        <taxon>Flavobacteriia</taxon>
        <taxon>Flavobacteriales</taxon>
        <taxon>Flavobacteriaceae</taxon>
        <taxon>Flavobacterium</taxon>
    </lineage>
</organism>
<evidence type="ECO:0000313" key="3">
    <source>
        <dbReference type="Proteomes" id="UP000433945"/>
    </source>
</evidence>
<sequence length="549" mass="58844">MSQKFFLRLTLLLLIASCTGIFMGCSDDDSHDAGQTGTQSYELTVFKNQTGNPDASALQAQYKDDKGTLNVYGGFDGNNAPADIHTLTYQINNNDTIVNMVIDPVFNRIKSTFFTVNGTKQPMVMNFNYAHENVVNVSFYDYDWVTQSAALLYSSNVLENSGNYTSNPVYSGRNVSGTNSWEALGVIGSSILISEGIILAVGGETVVLAALGTAAAPIIATVGTVGVAVGIAAVALAVITADANASELEPSDIPYPPDTPIENPVTLESDPTENLVVSECIENTLTYNVFMDWEGTIVVETPSDGGIPPFSYFLEGQSGFTDTGIYAGDYENGDYLVAVKDGNGCITAKMVTLNRDCSGSDLAVTAFADEDTATASVSGGQPPYAYQWSDGSTTSSVTGLADGEYTITITDANGCTASASVAIEITSTILAGTWNMNITLGGGECDETLLMDETGAILQFVFNDNQTVTFLNDPSGMDLNSGYYSQVYQWVPEEQYLEISIQYSDFENDESIHFEIHANYDEGTHAFTGTYTNIWSDGVMCQNTVQLYQ</sequence>
<comment type="caution">
    <text evidence="2">The sequence shown here is derived from an EMBL/GenBank/DDBJ whole genome shotgun (WGS) entry which is preliminary data.</text>
</comment>
<accession>A0A6N8HFQ7</accession>
<reference evidence="2 3" key="1">
    <citation type="submission" date="2019-12" db="EMBL/GenBank/DDBJ databases">
        <authorList>
            <person name="Sun J.-Q."/>
        </authorList>
    </citation>
    <scope>NUCLEOTIDE SEQUENCE [LARGE SCALE GENOMIC DNA]</scope>
    <source>
        <strain evidence="2 3">JCM 17928</strain>
    </source>
</reference>